<sequence length="714" mass="78852">MKTLTALAALLSLLLSPTAASEQKTILSSTFKPPQAFKNANLVHIVSVEKNYVKENINVQIENIDKVAHDAYYIPFTADQISRVGGVEVKDRKDANAGPFEAEVVEYDSESDIQFSVYCPSVYTTTKQKTEVKLPTSNIPDYTKLPGSGDIKEFPQKQGAKLTYGPFDEKPAGAVEMVEVRYEFNKPVLHVSDLERDIEVSHWGGNVAFEERYTLYNRGANLSNLFNRVKWAQSQYYSPPTHALRELKFPLRVGSSDPYYTDVIGNVSTSRFRSNKREAMLEAKPRYPLFGGWKYPFTIGWNSDAKNFLRKLSTGGYVLKVPFLEGPQQPEGVEYGRVQIRIILPEGAENVKYYATMPRSSVVSAEVETHKTYLDTIGRTVLVLKVQNAVDDLRDRELIVSDLLPDIMNRSFSIRSNNRSSGTGGSSASSSGRRGFHLSSLRGSGQGELSKKLGRLIKSENNLVAAHEAAGRERVSIATQLSEWGEQTADEAINDVSDKIGVVLSELGEQEEGYAHALDDSRAILKTVRNTEKSVQPSRDSKARIADEIARLKAKEPASARLVILEQELVRAEAENLVAEAQLTNVTRQKLREAYEAEFRATIERAEKQAILARHGMRLLKLLDDTPVVPGDMRPHYPHAPHAQQILRDAEDDMREWTLHEDLDDDADAAATGADEDARIVAANTNANAMSPVNGQAGMAAAATGKATPAGVGV</sequence>
<proteinExistence type="inferred from homology"/>
<evidence type="ECO:0000256" key="6">
    <source>
        <dbReference type="ARBA" id="ARBA00022692"/>
    </source>
</evidence>
<comment type="function">
    <text evidence="1 11">Subunit of the oligosaccharyl transferase (OST) complex that catalyzes the initial transfer of a defined glycan (Glc(3)Man(9)GlcNAc(2) in eukaryotes) from the lipid carrier dolichol-pyrophosphate to an asparagine residue within an Asn-X-Ser/Thr consensus motif in nascent polypeptide chains, the first step in protein N-glycosylation. N-glycosylation occurs cotranslationally and the complex associates with the Sec61 complex at the channel-forming translocon complex that mediates protein translocation across the endoplasmic reticulum (ER). All subunits are required for a maximal enzyme activity.</text>
</comment>
<keyword evidence="5" id="KW-0597">Phosphoprotein</keyword>
<evidence type="ECO:0000256" key="2">
    <source>
        <dbReference type="ARBA" id="ARBA00004115"/>
    </source>
</evidence>
<evidence type="ECO:0000256" key="13">
    <source>
        <dbReference type="SAM" id="MobiDB-lite"/>
    </source>
</evidence>
<comment type="pathway">
    <text evidence="3 11">Protein modification; protein glycosylation.</text>
</comment>
<dbReference type="GO" id="GO:0008250">
    <property type="term" value="C:oligosaccharyltransferase complex"/>
    <property type="evidence" value="ECO:0007669"/>
    <property type="project" value="UniProtKB-UniRule"/>
</dbReference>
<dbReference type="Proteomes" id="UP001217918">
    <property type="component" value="Unassembled WGS sequence"/>
</dbReference>
<keyword evidence="15" id="KW-1185">Reference proteome</keyword>
<evidence type="ECO:0000313" key="15">
    <source>
        <dbReference type="Proteomes" id="UP001217918"/>
    </source>
</evidence>
<name>A0AAD9IB57_9PEZI</name>
<dbReference type="InterPro" id="IPR027267">
    <property type="entry name" value="AH/BAR_dom_sf"/>
</dbReference>
<feature type="region of interest" description="Disordered" evidence="13">
    <location>
        <begin position="414"/>
        <end position="447"/>
    </location>
</feature>
<protein>
    <recommendedName>
        <fullName evidence="11">Dolichyl-diphosphooligosaccharide--protein glycosyltransferase subunit 1</fullName>
    </recommendedName>
</protein>
<organism evidence="14 15">
    <name type="scientific">Phyllachora maydis</name>
    <dbReference type="NCBI Taxonomy" id="1825666"/>
    <lineage>
        <taxon>Eukaryota</taxon>
        <taxon>Fungi</taxon>
        <taxon>Dikarya</taxon>
        <taxon>Ascomycota</taxon>
        <taxon>Pezizomycotina</taxon>
        <taxon>Sordariomycetes</taxon>
        <taxon>Sordariomycetidae</taxon>
        <taxon>Phyllachorales</taxon>
        <taxon>Phyllachoraceae</taxon>
        <taxon>Phyllachora</taxon>
    </lineage>
</organism>
<evidence type="ECO:0000256" key="10">
    <source>
        <dbReference type="ARBA" id="ARBA00023136"/>
    </source>
</evidence>
<feature type="compositionally biased region" description="Low complexity" evidence="13">
    <location>
        <begin position="414"/>
        <end position="433"/>
    </location>
</feature>
<keyword evidence="9" id="KW-1133">Transmembrane helix</keyword>
<evidence type="ECO:0000256" key="5">
    <source>
        <dbReference type="ARBA" id="ARBA00022553"/>
    </source>
</evidence>
<reference evidence="14" key="1">
    <citation type="journal article" date="2023" name="Mol. Plant Microbe Interact.">
        <title>Elucidating the Obligate Nature and Biological Capacity of an Invasive Fungal Corn Pathogen.</title>
        <authorList>
            <person name="MacCready J.S."/>
            <person name="Roggenkamp E.M."/>
            <person name="Gdanetz K."/>
            <person name="Chilvers M.I."/>
        </authorList>
    </citation>
    <scope>NUCLEOTIDE SEQUENCE</scope>
    <source>
        <strain evidence="14">PM02</strain>
    </source>
</reference>
<feature type="signal peptide" evidence="11">
    <location>
        <begin position="1"/>
        <end position="20"/>
    </location>
</feature>
<evidence type="ECO:0000256" key="1">
    <source>
        <dbReference type="ARBA" id="ARBA00002791"/>
    </source>
</evidence>
<comment type="subunit">
    <text evidence="11">Component of the oligosaccharyltransferase (OST) complex.</text>
</comment>
<dbReference type="PANTHER" id="PTHR21049">
    <property type="entry name" value="RIBOPHORIN I"/>
    <property type="match status" value="1"/>
</dbReference>
<dbReference type="PANTHER" id="PTHR21049:SF0">
    <property type="entry name" value="DOLICHYL-DIPHOSPHOOLIGOSACCHARIDE--PROTEIN GLYCOSYLTRANSFERASE SUBUNIT 1"/>
    <property type="match status" value="1"/>
</dbReference>
<dbReference type="EMBL" id="JAQQPM010000007">
    <property type="protein sequence ID" value="KAK2073627.1"/>
    <property type="molecule type" value="Genomic_DNA"/>
</dbReference>
<dbReference type="GO" id="GO:0018279">
    <property type="term" value="P:protein N-linked glycosylation via asparagine"/>
    <property type="evidence" value="ECO:0007669"/>
    <property type="project" value="TreeGrafter"/>
</dbReference>
<comment type="caution">
    <text evidence="14">The sequence shown here is derived from an EMBL/GenBank/DDBJ whole genome shotgun (WGS) entry which is preliminary data.</text>
</comment>
<accession>A0AAD9IB57</accession>
<keyword evidence="7 11" id="KW-0732">Signal</keyword>
<evidence type="ECO:0000256" key="7">
    <source>
        <dbReference type="ARBA" id="ARBA00022729"/>
    </source>
</evidence>
<dbReference type="Gene3D" id="1.20.1270.60">
    <property type="entry name" value="Arfaptin homology (AH) domain/BAR domain"/>
    <property type="match status" value="1"/>
</dbReference>
<dbReference type="InterPro" id="IPR028245">
    <property type="entry name" value="PIL1/LSP1"/>
</dbReference>
<comment type="similarity">
    <text evidence="4 11">Belongs to the OST1 family.</text>
</comment>
<evidence type="ECO:0000313" key="14">
    <source>
        <dbReference type="EMBL" id="KAK2073627.1"/>
    </source>
</evidence>
<dbReference type="AlphaFoldDB" id="A0AAD9IB57"/>
<dbReference type="InterPro" id="IPR007676">
    <property type="entry name" value="Ribophorin_I"/>
</dbReference>
<dbReference type="Pfam" id="PF13805">
    <property type="entry name" value="Pil1"/>
    <property type="match status" value="1"/>
</dbReference>
<evidence type="ECO:0000256" key="8">
    <source>
        <dbReference type="ARBA" id="ARBA00022824"/>
    </source>
</evidence>
<evidence type="ECO:0000256" key="11">
    <source>
        <dbReference type="RuleBase" id="RU361143"/>
    </source>
</evidence>
<evidence type="ECO:0000256" key="12">
    <source>
        <dbReference type="SAM" id="Coils"/>
    </source>
</evidence>
<dbReference type="Pfam" id="PF04597">
    <property type="entry name" value="Ribophorin_I"/>
    <property type="match status" value="1"/>
</dbReference>
<keyword evidence="6" id="KW-0812">Transmembrane</keyword>
<evidence type="ECO:0000256" key="9">
    <source>
        <dbReference type="ARBA" id="ARBA00022989"/>
    </source>
</evidence>
<keyword evidence="8 11" id="KW-0256">Endoplasmic reticulum</keyword>
<dbReference type="FunFam" id="1.20.1270.60:FF:000005">
    <property type="entry name" value="Sphingolipid long chain base-responsive pil1"/>
    <property type="match status" value="1"/>
</dbReference>
<gene>
    <name evidence="14" type="ORF">P8C59_007898</name>
</gene>
<feature type="coiled-coil region" evidence="12">
    <location>
        <begin position="555"/>
        <end position="589"/>
    </location>
</feature>
<keyword evidence="12" id="KW-0175">Coiled coil</keyword>
<keyword evidence="10" id="KW-0472">Membrane</keyword>
<comment type="subcellular location">
    <subcellularLocation>
        <location evidence="2 11">Endoplasmic reticulum membrane</location>
        <topology evidence="2 11">Single-pass type I membrane protein</topology>
    </subcellularLocation>
</comment>
<evidence type="ECO:0000256" key="3">
    <source>
        <dbReference type="ARBA" id="ARBA00004922"/>
    </source>
</evidence>
<evidence type="ECO:0000256" key="4">
    <source>
        <dbReference type="ARBA" id="ARBA00008905"/>
    </source>
</evidence>
<feature type="chain" id="PRO_5042243529" description="Dolichyl-diphosphooligosaccharide--protein glycosyltransferase subunit 1" evidence="11">
    <location>
        <begin position="21"/>
        <end position="714"/>
    </location>
</feature>